<reference evidence="1 2" key="1">
    <citation type="journal article" date="2020" name="Nat. Food">
        <title>A phased Vanilla planifolia genome enables genetic improvement of flavour and production.</title>
        <authorList>
            <person name="Hasing T."/>
            <person name="Tang H."/>
            <person name="Brym M."/>
            <person name="Khazi F."/>
            <person name="Huang T."/>
            <person name="Chambers A.H."/>
        </authorList>
    </citation>
    <scope>NUCLEOTIDE SEQUENCE [LARGE SCALE GENOMIC DNA]</scope>
    <source>
        <tissue evidence="1">Leaf</tissue>
    </source>
</reference>
<organism evidence="1 2">
    <name type="scientific">Vanilla planifolia</name>
    <name type="common">Vanilla</name>
    <dbReference type="NCBI Taxonomy" id="51239"/>
    <lineage>
        <taxon>Eukaryota</taxon>
        <taxon>Viridiplantae</taxon>
        <taxon>Streptophyta</taxon>
        <taxon>Embryophyta</taxon>
        <taxon>Tracheophyta</taxon>
        <taxon>Spermatophyta</taxon>
        <taxon>Magnoliopsida</taxon>
        <taxon>Liliopsida</taxon>
        <taxon>Asparagales</taxon>
        <taxon>Orchidaceae</taxon>
        <taxon>Vanilloideae</taxon>
        <taxon>Vanilleae</taxon>
        <taxon>Vanilla</taxon>
    </lineage>
</organism>
<accession>A0A835ULY2</accession>
<name>A0A835ULY2_VANPL</name>
<comment type="caution">
    <text evidence="1">The sequence shown here is derived from an EMBL/GenBank/DDBJ whole genome shotgun (WGS) entry which is preliminary data.</text>
</comment>
<dbReference type="Proteomes" id="UP000639772">
    <property type="component" value="Chromosome 9"/>
</dbReference>
<evidence type="ECO:0000313" key="2">
    <source>
        <dbReference type="Proteomes" id="UP000639772"/>
    </source>
</evidence>
<gene>
    <name evidence="1" type="ORF">HPP92_017442</name>
</gene>
<proteinExistence type="predicted"/>
<dbReference type="AlphaFoldDB" id="A0A835ULY2"/>
<dbReference type="EMBL" id="JADCNM010000009">
    <property type="protein sequence ID" value="KAG0468114.1"/>
    <property type="molecule type" value="Genomic_DNA"/>
</dbReference>
<sequence>MEERKHIKRTRKESSSCSRQKVRCKFYPIPSGRQTSRPWIKFASYFLSAAAARFLSCSLSMLPFFHLCCGQYICSSTCLDCLTAFTVTMFGVLSFNCSPKTVLKKFSRQLM</sequence>
<protein>
    <submittedName>
        <fullName evidence="1">Uncharacterized protein</fullName>
    </submittedName>
</protein>
<evidence type="ECO:0000313" key="1">
    <source>
        <dbReference type="EMBL" id="KAG0468114.1"/>
    </source>
</evidence>